<gene>
    <name evidence="7" type="ORF">CYK21_04205</name>
</gene>
<dbReference type="GO" id="GO:0005829">
    <property type="term" value="C:cytosol"/>
    <property type="evidence" value="ECO:0007669"/>
    <property type="project" value="TreeGrafter"/>
</dbReference>
<accession>A0A2I1YHR5</accession>
<dbReference type="GO" id="GO:0008422">
    <property type="term" value="F:beta-glucosidase activity"/>
    <property type="evidence" value="ECO:0007669"/>
    <property type="project" value="TreeGrafter"/>
</dbReference>
<dbReference type="FunFam" id="3.20.20.80:FF:000004">
    <property type="entry name" value="Beta-glucosidase 6-phospho-beta-glucosidase"/>
    <property type="match status" value="1"/>
</dbReference>
<dbReference type="PROSITE" id="PS00572">
    <property type="entry name" value="GLYCOSYL_HYDROL_F1_1"/>
    <property type="match status" value="1"/>
</dbReference>
<dbReference type="PANTHER" id="PTHR10353">
    <property type="entry name" value="GLYCOSYL HYDROLASE"/>
    <property type="match status" value="1"/>
</dbReference>
<feature type="active site" description="Nucleophile" evidence="4">
    <location>
        <position position="367"/>
    </location>
</feature>
<comment type="caution">
    <text evidence="7">The sequence shown here is derived from an EMBL/GenBank/DDBJ whole genome shotgun (WGS) entry which is preliminary data.</text>
</comment>
<evidence type="ECO:0000256" key="2">
    <source>
        <dbReference type="ARBA" id="ARBA00022801"/>
    </source>
</evidence>
<dbReference type="Proteomes" id="UP000235073">
    <property type="component" value="Unassembled WGS sequence"/>
</dbReference>
<name>A0A2I1YHR5_STRMC</name>
<evidence type="ECO:0000256" key="5">
    <source>
        <dbReference type="RuleBase" id="RU003690"/>
    </source>
</evidence>
<evidence type="ECO:0000256" key="3">
    <source>
        <dbReference type="ARBA" id="ARBA00023295"/>
    </source>
</evidence>
<comment type="similarity">
    <text evidence="1 5">Belongs to the glycosyl hydrolase 1 family.</text>
</comment>
<organism evidence="7 8">
    <name type="scientific">Streptococcus macedonicus</name>
    <name type="common">Streptococcus gallolyticus macedonicus</name>
    <dbReference type="NCBI Taxonomy" id="59310"/>
    <lineage>
        <taxon>Bacteria</taxon>
        <taxon>Bacillati</taxon>
        <taxon>Bacillota</taxon>
        <taxon>Bacilli</taxon>
        <taxon>Lactobacillales</taxon>
        <taxon>Streptococcaceae</taxon>
        <taxon>Streptococcus</taxon>
    </lineage>
</organism>
<dbReference type="GeneID" id="64019148"/>
<dbReference type="PRINTS" id="PR00131">
    <property type="entry name" value="GLHYDRLASE1"/>
</dbReference>
<sequence>MDNEFLWGVATAANQCEGGIEQRGKALVDVIPFGEQRFGVMKGEICHNTLQNDTYFPGRQAINMAENYDTDIDLLIELGINAYRLSFSWSRIFPKGNEDKPNPSGLAFYDKIINKLLDNSIEPIVTICHFDLPLYLVEEFGGWGDRQVVDYYLNYCEVLFQHFKGRIKYWITFNEINMILHLPFLAAGLYVSDKSYPLEYIYQAAHHQLIASAKATKLSHEISKENNIGCMLAAGKVYSYSANPEDVWLALEKDRENYFFTDVQVRGEYPTYAQKFFKRNDINLLIPEEDLLLLKEYTVDYISLSYYNSRCVSADASLATNSGNLFASVSNPFLETSQWGWPIDPLGFRITLNELYDRYQKPLFVVENGLGAIDSLDEHNEIDDTYRINYLSDHITALLKAKDEDGIPILGYTMWSGIDIISATGGQMSKRYGLIYVDMDDQGQGTLKRIPKASYRWYREMIRENR</sequence>
<evidence type="ECO:0000313" key="8">
    <source>
        <dbReference type="Proteomes" id="UP000235073"/>
    </source>
</evidence>
<keyword evidence="2 6" id="KW-0378">Hydrolase</keyword>
<dbReference type="GO" id="GO:0016052">
    <property type="term" value="P:carbohydrate catabolic process"/>
    <property type="evidence" value="ECO:0007669"/>
    <property type="project" value="TreeGrafter"/>
</dbReference>
<evidence type="ECO:0000313" key="7">
    <source>
        <dbReference type="EMBL" id="PLA54433.1"/>
    </source>
</evidence>
<reference evidence="7 8" key="1">
    <citation type="submission" date="2017-12" db="EMBL/GenBank/DDBJ databases">
        <title>Phylogenetic diversity of female urinary microbiome.</title>
        <authorList>
            <person name="Thomas-White K."/>
            <person name="Wolfe A.J."/>
        </authorList>
    </citation>
    <scope>NUCLEOTIDE SEQUENCE [LARGE SCALE GENOMIC DNA]</scope>
    <source>
        <strain evidence="7 8">UMB0733</strain>
    </source>
</reference>
<evidence type="ECO:0000256" key="6">
    <source>
        <dbReference type="RuleBase" id="RU004468"/>
    </source>
</evidence>
<dbReference type="NCBIfam" id="NF007158">
    <property type="entry name" value="PRK09593.1"/>
    <property type="match status" value="1"/>
</dbReference>
<dbReference type="Gene3D" id="3.20.20.80">
    <property type="entry name" value="Glycosidases"/>
    <property type="match status" value="1"/>
</dbReference>
<proteinExistence type="inferred from homology"/>
<dbReference type="InterPro" id="IPR033132">
    <property type="entry name" value="GH_1_N_CS"/>
</dbReference>
<evidence type="ECO:0000256" key="4">
    <source>
        <dbReference type="PROSITE-ProRule" id="PRU10055"/>
    </source>
</evidence>
<dbReference type="InterPro" id="IPR017853">
    <property type="entry name" value="GH"/>
</dbReference>
<dbReference type="AlphaFoldDB" id="A0A2I1YHR5"/>
<dbReference type="RefSeq" id="WP_003065510.1">
    <property type="nucleotide sequence ID" value="NZ_PKIB01000002.1"/>
</dbReference>
<dbReference type="PANTHER" id="PTHR10353:SF296">
    <property type="entry name" value="6-PHOSPHO-BETA-GLUCOSIDASE"/>
    <property type="match status" value="1"/>
</dbReference>
<protein>
    <submittedName>
        <fullName evidence="7">6-phospho-beta-glucosidase</fullName>
    </submittedName>
</protein>
<evidence type="ECO:0000256" key="1">
    <source>
        <dbReference type="ARBA" id="ARBA00010838"/>
    </source>
</evidence>
<keyword evidence="3 6" id="KW-0326">Glycosidase</keyword>
<dbReference type="SUPFAM" id="SSF51445">
    <property type="entry name" value="(Trans)glycosidases"/>
    <property type="match status" value="1"/>
</dbReference>
<dbReference type="EMBL" id="PKIB01000002">
    <property type="protein sequence ID" value="PLA54433.1"/>
    <property type="molecule type" value="Genomic_DNA"/>
</dbReference>
<dbReference type="Pfam" id="PF00232">
    <property type="entry name" value="Glyco_hydro_1"/>
    <property type="match status" value="1"/>
</dbReference>
<dbReference type="InterPro" id="IPR001360">
    <property type="entry name" value="Glyco_hydro_1"/>
</dbReference>
<dbReference type="InterPro" id="IPR018120">
    <property type="entry name" value="Glyco_hydro_1_AS"/>
</dbReference>
<dbReference type="PROSITE" id="PS00653">
    <property type="entry name" value="GLYCOSYL_HYDROL_F1_2"/>
    <property type="match status" value="1"/>
</dbReference>